<dbReference type="Proteomes" id="UP000242800">
    <property type="component" value="Chromosome"/>
</dbReference>
<reference evidence="1 2" key="1">
    <citation type="journal article" date="2016" name="Int. J. Syst. Evol. Microbiol.">
        <title>Reclassification of Wolbachia persica as Francisella persica comb. nov. and emended description of the family Francisellaceae.</title>
        <authorList>
            <person name="Larson M.A."/>
            <person name="Nalbantoglu U."/>
            <person name="Sayood K."/>
            <person name="Zentz E.B."/>
            <person name="Cer R.Z."/>
            <person name="Iwen P.C."/>
            <person name="Francesconi S.C."/>
            <person name="Bishop-Lilly K.A."/>
            <person name="Mokashi V.P."/>
            <person name="Sjostedt A."/>
            <person name="Hinrichs S.H."/>
        </authorList>
    </citation>
    <scope>NUCLEOTIDE SEQUENCE [LARGE SCALE GENOMIC DNA]</scope>
    <source>
        <strain evidence="1 2">FSC845</strain>
    </source>
</reference>
<keyword evidence="2" id="KW-1185">Reference proteome</keyword>
<name>A0AAC8ZMX3_9GAMM</name>
<sequence length="65" mass="7963">MNQTKLYLVNYVKFMTSKIIKPLADLIFSITNKIILKEYKRIIDNYNTQDFLLRYDQIIKEFRKI</sequence>
<dbReference type="AlphaFoldDB" id="A0AAC8ZMX3"/>
<evidence type="ECO:0000313" key="1">
    <source>
        <dbReference type="EMBL" id="ALB02178.1"/>
    </source>
</evidence>
<organism evidence="1 2">
    <name type="scientific">Francisella persica ATCC VR-331</name>
    <dbReference type="NCBI Taxonomy" id="1086726"/>
    <lineage>
        <taxon>Bacteria</taxon>
        <taxon>Pseudomonadati</taxon>
        <taxon>Pseudomonadota</taxon>
        <taxon>Gammaproteobacteria</taxon>
        <taxon>Thiotrichales</taxon>
        <taxon>Francisellaceae</taxon>
        <taxon>Francisella</taxon>
    </lineage>
</organism>
<dbReference type="KEGG" id="fper:ACH24_06235"/>
<protein>
    <submittedName>
        <fullName evidence="1">Uncharacterized protein</fullName>
    </submittedName>
</protein>
<dbReference type="EMBL" id="CP012505">
    <property type="protein sequence ID" value="ALB02178.1"/>
    <property type="molecule type" value="Genomic_DNA"/>
</dbReference>
<evidence type="ECO:0000313" key="2">
    <source>
        <dbReference type="Proteomes" id="UP000242800"/>
    </source>
</evidence>
<proteinExistence type="predicted"/>
<gene>
    <name evidence="1" type="ORF">ACH24_06235</name>
</gene>
<accession>A0AAC8ZMX3</accession>